<sequence length="290" mass="31495">MSESKLSAIVPLAVTDHRRDILGFQYVYPVVSRRAGGVSVGINLNPNNACNWRCIYCQVPGLVRGNAPELDLAVLEDELGALLADVVHGDFMQRSVPETARRLNDVALSGNGEPTASRQFGDVIDLVGRQLTRFGLIGQIKFVLITNGSQLYKPAVQAALARLRELNGEVWFKYDRAPVNGYSEVNQIALSAAQIKRHLRAATEHCPTWLQTCMFMLDGQLPSEAEVDAWLALLAEAMAEGARPAGVLLYGLARASTQPEAPRLAKAPDAWMQALAARIEGLGLPVKLSL</sequence>
<keyword evidence="5" id="KW-0411">Iron-sulfur</keyword>
<dbReference type="RefSeq" id="WP_072427539.1">
    <property type="nucleotide sequence ID" value="NZ_FPKR01000003.1"/>
</dbReference>
<dbReference type="SFLD" id="SFLDS00029">
    <property type="entry name" value="Radical_SAM"/>
    <property type="match status" value="1"/>
</dbReference>
<comment type="cofactor">
    <cofactor evidence="1">
        <name>[4Fe-4S] cluster</name>
        <dbReference type="ChEBI" id="CHEBI:49883"/>
    </cofactor>
</comment>
<proteinExistence type="predicted"/>
<evidence type="ECO:0000256" key="1">
    <source>
        <dbReference type="ARBA" id="ARBA00001966"/>
    </source>
</evidence>
<evidence type="ECO:0000256" key="4">
    <source>
        <dbReference type="ARBA" id="ARBA00023004"/>
    </source>
</evidence>
<dbReference type="GO" id="GO:0046872">
    <property type="term" value="F:metal ion binding"/>
    <property type="evidence" value="ECO:0007669"/>
    <property type="project" value="UniProtKB-KW"/>
</dbReference>
<dbReference type="AlphaFoldDB" id="A0A1K2HB11"/>
<reference evidence="6 7" key="1">
    <citation type="submission" date="2016-11" db="EMBL/GenBank/DDBJ databases">
        <authorList>
            <person name="Jaros S."/>
            <person name="Januszkiewicz K."/>
            <person name="Wedrychowicz H."/>
        </authorList>
    </citation>
    <scope>NUCLEOTIDE SEQUENCE [LARGE SCALE GENOMIC DNA]</scope>
    <source>
        <strain evidence="6 7">DSM 18899</strain>
    </source>
</reference>
<dbReference type="InterPro" id="IPR058240">
    <property type="entry name" value="rSAM_sf"/>
</dbReference>
<dbReference type="GO" id="GO:0051536">
    <property type="term" value="F:iron-sulfur cluster binding"/>
    <property type="evidence" value="ECO:0007669"/>
    <property type="project" value="UniProtKB-KW"/>
</dbReference>
<evidence type="ECO:0000313" key="7">
    <source>
        <dbReference type="Proteomes" id="UP000186513"/>
    </source>
</evidence>
<keyword evidence="7" id="KW-1185">Reference proteome</keyword>
<organism evidence="6 7">
    <name type="scientific">Chitinimonas taiwanensis DSM 18899</name>
    <dbReference type="NCBI Taxonomy" id="1121279"/>
    <lineage>
        <taxon>Bacteria</taxon>
        <taxon>Pseudomonadati</taxon>
        <taxon>Pseudomonadota</taxon>
        <taxon>Betaproteobacteria</taxon>
        <taxon>Neisseriales</taxon>
        <taxon>Chitinibacteraceae</taxon>
        <taxon>Chitinimonas</taxon>
    </lineage>
</organism>
<evidence type="ECO:0000256" key="2">
    <source>
        <dbReference type="ARBA" id="ARBA00022691"/>
    </source>
</evidence>
<gene>
    <name evidence="6" type="ORF">SAMN02745887_01014</name>
</gene>
<evidence type="ECO:0000256" key="3">
    <source>
        <dbReference type="ARBA" id="ARBA00022723"/>
    </source>
</evidence>
<dbReference type="InterPro" id="IPR013785">
    <property type="entry name" value="Aldolase_TIM"/>
</dbReference>
<dbReference type="STRING" id="1121279.SAMN02745887_01014"/>
<evidence type="ECO:0000313" key="6">
    <source>
        <dbReference type="EMBL" id="SFZ73877.1"/>
    </source>
</evidence>
<evidence type="ECO:0008006" key="8">
    <source>
        <dbReference type="Google" id="ProtNLM"/>
    </source>
</evidence>
<dbReference type="GO" id="GO:0003824">
    <property type="term" value="F:catalytic activity"/>
    <property type="evidence" value="ECO:0007669"/>
    <property type="project" value="InterPro"/>
</dbReference>
<accession>A0A1K2HB11</accession>
<keyword evidence="4" id="KW-0408">Iron</keyword>
<dbReference type="Proteomes" id="UP000186513">
    <property type="component" value="Unassembled WGS sequence"/>
</dbReference>
<keyword evidence="3" id="KW-0479">Metal-binding</keyword>
<dbReference type="SUPFAM" id="SSF102114">
    <property type="entry name" value="Radical SAM enzymes"/>
    <property type="match status" value="1"/>
</dbReference>
<protein>
    <recommendedName>
        <fullName evidence="8">Wyosine [tRNA(Phe)-imidazoG37] synthetase, radical SAM superfamily</fullName>
    </recommendedName>
</protein>
<name>A0A1K2HB11_9NEIS</name>
<dbReference type="Gene3D" id="3.20.20.70">
    <property type="entry name" value="Aldolase class I"/>
    <property type="match status" value="1"/>
</dbReference>
<evidence type="ECO:0000256" key="5">
    <source>
        <dbReference type="ARBA" id="ARBA00023014"/>
    </source>
</evidence>
<dbReference type="InterPro" id="IPR007197">
    <property type="entry name" value="rSAM"/>
</dbReference>
<dbReference type="EMBL" id="FPKR01000003">
    <property type="protein sequence ID" value="SFZ73877.1"/>
    <property type="molecule type" value="Genomic_DNA"/>
</dbReference>
<keyword evidence="2" id="KW-0949">S-adenosyl-L-methionine</keyword>